<dbReference type="InterPro" id="IPR011009">
    <property type="entry name" value="Kinase-like_dom_sf"/>
</dbReference>
<feature type="domain" description="Ternary complex associated" evidence="1">
    <location>
        <begin position="42"/>
        <end position="477"/>
    </location>
</feature>
<name>A0ABW5FNL1_9PSEU</name>
<dbReference type="SUPFAM" id="SSF56112">
    <property type="entry name" value="Protein kinase-like (PK-like)"/>
    <property type="match status" value="1"/>
</dbReference>
<organism evidence="2 3">
    <name type="scientific">Amycolatopsis pigmentata</name>
    <dbReference type="NCBI Taxonomy" id="450801"/>
    <lineage>
        <taxon>Bacteria</taxon>
        <taxon>Bacillati</taxon>
        <taxon>Actinomycetota</taxon>
        <taxon>Actinomycetes</taxon>
        <taxon>Pseudonocardiales</taxon>
        <taxon>Pseudonocardiaceae</taxon>
        <taxon>Amycolatopsis</taxon>
    </lineage>
</organism>
<accession>A0ABW5FNL1</accession>
<dbReference type="RefSeq" id="WP_378263558.1">
    <property type="nucleotide sequence ID" value="NZ_JBHUKR010000006.1"/>
</dbReference>
<evidence type="ECO:0000259" key="1">
    <source>
        <dbReference type="Pfam" id="PF19974"/>
    </source>
</evidence>
<dbReference type="Pfam" id="PF19974">
    <property type="entry name" value="TCAD9"/>
    <property type="match status" value="1"/>
</dbReference>
<gene>
    <name evidence="2" type="ORF">ACFSXZ_09780</name>
</gene>
<reference evidence="3" key="1">
    <citation type="journal article" date="2019" name="Int. J. Syst. Evol. Microbiol.">
        <title>The Global Catalogue of Microorganisms (GCM) 10K type strain sequencing project: providing services to taxonomists for standard genome sequencing and annotation.</title>
        <authorList>
            <consortium name="The Broad Institute Genomics Platform"/>
            <consortium name="The Broad Institute Genome Sequencing Center for Infectious Disease"/>
            <person name="Wu L."/>
            <person name="Ma J."/>
        </authorList>
    </citation>
    <scope>NUCLEOTIDE SEQUENCE [LARGE SCALE GENOMIC DNA]</scope>
    <source>
        <strain evidence="3">CGMCC 4.7645</strain>
    </source>
</reference>
<dbReference type="Proteomes" id="UP001597417">
    <property type="component" value="Unassembled WGS sequence"/>
</dbReference>
<keyword evidence="3" id="KW-1185">Reference proteome</keyword>
<proteinExistence type="predicted"/>
<sequence length="1607" mass="171926">MAGPEVTFGDVDLDEQRRADVRGALRRIRSDSVSGAWPSRVDHIEVTGVLAGGRSGALVLDIVVYSGSVRLARVAKIDSPAELAAEWRSYLALVKPDATIFFAPIVAATEDVVTPPDAGWGPGAVVYDHATQFTGGRGEPPRSLEDVVRAARTGSAEDLDHVLRIIQKLLRGAASVLYDRHAEREEYPSTLRPMNLALGPNVVLSVDEHDPLPGSAPRLPDDVLLSRTVGGPRTAQLVAGENIVLANLRPDPRGRPGFARGDHIDVAIRPADARTRPPVFAVRGQVVQTRGAAVRARMVAALEELGPVATSDDGWVVAGTEMDCPFGMVLDVLTRPARGRVRSVVHGDLNPRNILLVEDQPILIDYAHTAAGQPQQADFCWLEIGLLREVFADLDFPALLALQRWLALASRVLDHAPEADAVSVLTTVVARRAPELAMPFQVLLAVRRCGRPPRPVWAGLPWHQDYLEQSLLAAHRAAKWADEDQTPARLRATVAVAAVATEHLGGADGFARWTDADLAAAIAGVAPVLRFTDDGAIRLVRDLAVAMSTVDGATEAVLTDVRERVVRTRCAERVRSLLVAWTGHDEYVALTANRASDAAEVFSHIAAEPAAVLCGASGSGKSTVLCEACYRLAVAVLDLPTFDADDPGSLAVRVPVPVDAERLAGLCAADDDPITVAAAVLAGSGLDGAVEPALVLGVPYFLIDDVDRLGSDARRSVLSWLSGLRRRYPRVRVLAVQRQPDQPPEFASAVLWLRDLDVAGMRALLHGALAGTTVRGTTIERLLRILLTEPEWQQVHPRRPGVLALVARAVHRSGVPDGAFAPGDILAEQWLGTGTAGAPKAEDLALVCERIAVRSIEERADTVPLKSRSWPGIPDPDSLLDHLAGRDVLRCSDGEVGFPDQTHRDYFAACALRRKLPAAPVDLVRRLSWHSALRVFVTLPGVADAREVVLDLVRAACRTAPKLAAQLINDARVDDDIVAPFVASCREVLTSDYSVAHEIAEASDALGALAGTAGLDALRSVVTDAACRPDIRAAALHAVAAHLRRSALGGRRWAGGIARLLAEPCPVPLRVAALEVIAADGLRGLELYVGRCITPTEPWPVVRAAVTTLRALGIALPEPLTDVVQVACRRRLADVDQALSGPIVPGEASEYRTERAELLAMLSGPDAVATLLAHRFDFLAGHRPAAALDDVSRLDPPPEPRPEYWDILVGDTTPEVWVRTAVAGEPLDAAAAAHRLLRDTPDQAVRVLTRIDATAPTSRVLIASDMLRAAGTGGLDHAESLFRELMDTVDEDRLTGAAAVLCAICSVRPESGVRLAWSTAGLLAERDLAARHRWPWVAALTRCRGDAAVLSNLIEAGDDTAVLAETALASRDFPRHCHTGPALSFGRAARQRLLDRAPAEGGADWEAARWALAAANMDLVEALPTLRAVATRMAGAPAVATIGTVHSGQISWAPLADVLAVLGYLARRAFDLRATVHVDREPDEVHRLVSDLETREAHHSVRTGRAVALAYLGDCVPLVHAIVADPSLYELGRNALAAWAPYPHTPRSLRTEVALAEWLAGLRDRPALPAGARRALTRLTHEAELRSGVLFPQGEPDTSGKSHEHMC</sequence>
<evidence type="ECO:0000313" key="3">
    <source>
        <dbReference type="Proteomes" id="UP001597417"/>
    </source>
</evidence>
<dbReference type="SUPFAM" id="SSF52540">
    <property type="entry name" value="P-loop containing nucleoside triphosphate hydrolases"/>
    <property type="match status" value="1"/>
</dbReference>
<evidence type="ECO:0000313" key="2">
    <source>
        <dbReference type="EMBL" id="MFD2416613.1"/>
    </source>
</evidence>
<dbReference type="EMBL" id="JBHUKR010000006">
    <property type="protein sequence ID" value="MFD2416613.1"/>
    <property type="molecule type" value="Genomic_DNA"/>
</dbReference>
<dbReference type="InterPro" id="IPR027417">
    <property type="entry name" value="P-loop_NTPase"/>
</dbReference>
<dbReference type="InterPro" id="IPR045544">
    <property type="entry name" value="TCAD9"/>
</dbReference>
<comment type="caution">
    <text evidence="2">The sequence shown here is derived from an EMBL/GenBank/DDBJ whole genome shotgun (WGS) entry which is preliminary data.</text>
</comment>
<protein>
    <recommendedName>
        <fullName evidence="1">Ternary complex associated domain-containing protein</fullName>
    </recommendedName>
</protein>